<dbReference type="Proteomes" id="UP000230750">
    <property type="component" value="Unassembled WGS sequence"/>
</dbReference>
<keyword evidence="3" id="KW-1185">Reference proteome</keyword>
<name>A0A2G8JH95_STIJA</name>
<evidence type="ECO:0000313" key="2">
    <source>
        <dbReference type="EMBL" id="PIK35117.1"/>
    </source>
</evidence>
<accession>A0A2G8JH95</accession>
<dbReference type="SUPFAM" id="SSF57845">
    <property type="entry name" value="B-box zinc-binding domain"/>
    <property type="match status" value="1"/>
</dbReference>
<feature type="coiled-coil region" evidence="1">
    <location>
        <begin position="118"/>
        <end position="178"/>
    </location>
</feature>
<dbReference type="EMBL" id="MRZV01001983">
    <property type="protein sequence ID" value="PIK35117.1"/>
    <property type="molecule type" value="Genomic_DNA"/>
</dbReference>
<organism evidence="2 3">
    <name type="scientific">Stichopus japonicus</name>
    <name type="common">Sea cucumber</name>
    <dbReference type="NCBI Taxonomy" id="307972"/>
    <lineage>
        <taxon>Eukaryota</taxon>
        <taxon>Metazoa</taxon>
        <taxon>Echinodermata</taxon>
        <taxon>Eleutherozoa</taxon>
        <taxon>Echinozoa</taxon>
        <taxon>Holothuroidea</taxon>
        <taxon>Aspidochirotacea</taxon>
        <taxon>Aspidochirotida</taxon>
        <taxon>Stichopodidae</taxon>
        <taxon>Apostichopus</taxon>
    </lineage>
</organism>
<keyword evidence="1" id="KW-0175">Coiled coil</keyword>
<reference evidence="2 3" key="1">
    <citation type="journal article" date="2017" name="PLoS Biol.">
        <title>The sea cucumber genome provides insights into morphological evolution and visceral regeneration.</title>
        <authorList>
            <person name="Zhang X."/>
            <person name="Sun L."/>
            <person name="Yuan J."/>
            <person name="Sun Y."/>
            <person name="Gao Y."/>
            <person name="Zhang L."/>
            <person name="Li S."/>
            <person name="Dai H."/>
            <person name="Hamel J.F."/>
            <person name="Liu C."/>
            <person name="Yu Y."/>
            <person name="Liu S."/>
            <person name="Lin W."/>
            <person name="Guo K."/>
            <person name="Jin S."/>
            <person name="Xu P."/>
            <person name="Storey K.B."/>
            <person name="Huan P."/>
            <person name="Zhang T."/>
            <person name="Zhou Y."/>
            <person name="Zhang J."/>
            <person name="Lin C."/>
            <person name="Li X."/>
            <person name="Xing L."/>
            <person name="Huo D."/>
            <person name="Sun M."/>
            <person name="Wang L."/>
            <person name="Mercier A."/>
            <person name="Li F."/>
            <person name="Yang H."/>
            <person name="Xiang J."/>
        </authorList>
    </citation>
    <scope>NUCLEOTIDE SEQUENCE [LARGE SCALE GENOMIC DNA]</scope>
    <source>
        <strain evidence="2">Shaxun</strain>
        <tissue evidence="2">Muscle</tissue>
    </source>
</reference>
<evidence type="ECO:0000313" key="3">
    <source>
        <dbReference type="Proteomes" id="UP000230750"/>
    </source>
</evidence>
<comment type="caution">
    <text evidence="2">The sequence shown here is derived from an EMBL/GenBank/DDBJ whole genome shotgun (WGS) entry which is preliminary data.</text>
</comment>
<dbReference type="OrthoDB" id="342730at2759"/>
<protein>
    <submittedName>
        <fullName evidence="2">Putative tripartite motif-containing protein 2-like</fullName>
    </submittedName>
</protein>
<dbReference type="Gene3D" id="3.30.160.60">
    <property type="entry name" value="Classic Zinc Finger"/>
    <property type="match status" value="1"/>
</dbReference>
<evidence type="ECO:0000256" key="1">
    <source>
        <dbReference type="SAM" id="Coils"/>
    </source>
</evidence>
<gene>
    <name evidence="2" type="ORF">BSL78_28056</name>
</gene>
<proteinExistence type="predicted"/>
<sequence length="181" mass="21425">MIADHRENVLALKDVEGKSLTLEKLASLKEAPRCHIHTEFLAHLCCCTCGNLPVCITCTYDEHKGHELRDVRKVANGEREHLKEILEELETRKDTVFNIAENINRVNNDVLSIVADTKAKWKKQYEDQTRELQNKKEKEKRDFNRFKTVLEESTRKELKELETEMEEKIRKIRDEYDRMIK</sequence>
<dbReference type="AlphaFoldDB" id="A0A2G8JH95"/>